<organism evidence="1 2">
    <name type="scientific">Myotis brandtii</name>
    <name type="common">Brandt's bat</name>
    <dbReference type="NCBI Taxonomy" id="109478"/>
    <lineage>
        <taxon>Eukaryota</taxon>
        <taxon>Metazoa</taxon>
        <taxon>Chordata</taxon>
        <taxon>Craniata</taxon>
        <taxon>Vertebrata</taxon>
        <taxon>Euteleostomi</taxon>
        <taxon>Mammalia</taxon>
        <taxon>Eutheria</taxon>
        <taxon>Laurasiatheria</taxon>
        <taxon>Chiroptera</taxon>
        <taxon>Yangochiroptera</taxon>
        <taxon>Vespertilionidae</taxon>
        <taxon>Myotis</taxon>
    </lineage>
</organism>
<sequence length="228" mass="24549">MVAAGAELQAERGLRAAVGGARQGHRGCAETRPCAHCSLVAHSSFQVAEPYRTCFTAGGSKTSPLEQQPELQQPQDTVSLPLPPLPHATPDPFTLYNMVSGVGFRSTYSNPITHVIRSGCHGNRQCSSSIQVFTSQKLQAPSSLMERSTVQQVTKVVHSNCRLVCHPCTAVSSSTATTEKCVTYQAGGHLFLPQDLHWKSTGLGVFAVQSIYELTRRHNASPFYSGPP</sequence>
<dbReference type="EMBL" id="KE163411">
    <property type="protein sequence ID" value="EPQ11930.1"/>
    <property type="molecule type" value="Genomic_DNA"/>
</dbReference>
<dbReference type="Proteomes" id="UP000052978">
    <property type="component" value="Unassembled WGS sequence"/>
</dbReference>
<accession>S7N777</accession>
<dbReference type="AlphaFoldDB" id="S7N777"/>
<gene>
    <name evidence="1" type="ORF">D623_10019210</name>
</gene>
<protein>
    <submittedName>
        <fullName evidence="1">Uncharacterized protein</fullName>
    </submittedName>
</protein>
<proteinExistence type="predicted"/>
<keyword evidence="2" id="KW-1185">Reference proteome</keyword>
<evidence type="ECO:0000313" key="2">
    <source>
        <dbReference type="Proteomes" id="UP000052978"/>
    </source>
</evidence>
<name>S7N777_MYOBR</name>
<evidence type="ECO:0000313" key="1">
    <source>
        <dbReference type="EMBL" id="EPQ11930.1"/>
    </source>
</evidence>
<reference evidence="1 2" key="1">
    <citation type="journal article" date="2013" name="Nat. Commun.">
        <title>Genome analysis reveals insights into physiology and longevity of the Brandt's bat Myotis brandtii.</title>
        <authorList>
            <person name="Seim I."/>
            <person name="Fang X."/>
            <person name="Xiong Z."/>
            <person name="Lobanov A.V."/>
            <person name="Huang Z."/>
            <person name="Ma S."/>
            <person name="Feng Y."/>
            <person name="Turanov A.A."/>
            <person name="Zhu Y."/>
            <person name="Lenz T.L."/>
            <person name="Gerashchenko M.V."/>
            <person name="Fan D."/>
            <person name="Hee Yim S."/>
            <person name="Yao X."/>
            <person name="Jordan D."/>
            <person name="Xiong Y."/>
            <person name="Ma Y."/>
            <person name="Lyapunov A.N."/>
            <person name="Chen G."/>
            <person name="Kulakova O.I."/>
            <person name="Sun Y."/>
            <person name="Lee S.G."/>
            <person name="Bronson R.T."/>
            <person name="Moskalev A.A."/>
            <person name="Sunyaev S.R."/>
            <person name="Zhang G."/>
            <person name="Krogh A."/>
            <person name="Wang J."/>
            <person name="Gladyshev V.N."/>
        </authorList>
    </citation>
    <scope>NUCLEOTIDE SEQUENCE [LARGE SCALE GENOMIC DNA]</scope>
</reference>